<sequence>MFSTLGFASDALVLSGAARIEPHDDRLVIRTPAEPDFWFGNMVVFRDPPDPEAQIARYHADFPEAKHVTLGWDRPDLERGAALDALAAQGFEIGETDVLALRGELQRLEAPEGIAIRAVEGEADWAQLFDLHLATAREEGMEGPEFRAFLAGRMATRRRQIATGFGIWLAAHDGAGMVAALGIFADDHVARYQEVETAANHRRRGICAALVCAGADWAAARRPGAVPVILADRHGPAGRIYRRCGFAHEETLFTALRQPA</sequence>
<accession>A0A1G7F2W5</accession>
<feature type="domain" description="N-acetyltransferase" evidence="1">
    <location>
        <begin position="114"/>
        <end position="260"/>
    </location>
</feature>
<gene>
    <name evidence="2" type="ORF">SAMN04488567_2395</name>
</gene>
<dbReference type="SUPFAM" id="SSF55729">
    <property type="entry name" value="Acyl-CoA N-acyltransferases (Nat)"/>
    <property type="match status" value="1"/>
</dbReference>
<protein>
    <submittedName>
        <fullName evidence="2">Acetyltransferase (GNAT) domain-containing protein</fullName>
    </submittedName>
</protein>
<dbReference type="Pfam" id="PF00583">
    <property type="entry name" value="Acetyltransf_1"/>
    <property type="match status" value="1"/>
</dbReference>
<dbReference type="GO" id="GO:0016747">
    <property type="term" value="F:acyltransferase activity, transferring groups other than amino-acyl groups"/>
    <property type="evidence" value="ECO:0007669"/>
    <property type="project" value="InterPro"/>
</dbReference>
<reference evidence="3" key="1">
    <citation type="submission" date="2016-10" db="EMBL/GenBank/DDBJ databases">
        <authorList>
            <person name="Varghese N."/>
            <person name="Submissions S."/>
        </authorList>
    </citation>
    <scope>NUCLEOTIDE SEQUENCE [LARGE SCALE GENOMIC DNA]</scope>
    <source>
        <strain evidence="3">DSM 21424</strain>
    </source>
</reference>
<dbReference type="OrthoDB" id="9796919at2"/>
<dbReference type="InterPro" id="IPR016181">
    <property type="entry name" value="Acyl_CoA_acyltransferase"/>
</dbReference>
<evidence type="ECO:0000313" key="2">
    <source>
        <dbReference type="EMBL" id="SDE70086.1"/>
    </source>
</evidence>
<dbReference type="EMBL" id="FNAT01000003">
    <property type="protein sequence ID" value="SDE70086.1"/>
    <property type="molecule type" value="Genomic_DNA"/>
</dbReference>
<dbReference type="RefSeq" id="WP_090112229.1">
    <property type="nucleotide sequence ID" value="NZ_FNAT01000003.1"/>
</dbReference>
<evidence type="ECO:0000259" key="1">
    <source>
        <dbReference type="PROSITE" id="PS51186"/>
    </source>
</evidence>
<name>A0A1G7F2W5_9RHOB</name>
<evidence type="ECO:0000313" key="3">
    <source>
        <dbReference type="Proteomes" id="UP000198922"/>
    </source>
</evidence>
<keyword evidence="2" id="KW-0808">Transferase</keyword>
<dbReference type="STRING" id="521013.SAMN04488567_2395"/>
<keyword evidence="3" id="KW-1185">Reference proteome</keyword>
<dbReference type="PROSITE" id="PS51186">
    <property type="entry name" value="GNAT"/>
    <property type="match status" value="1"/>
</dbReference>
<dbReference type="AlphaFoldDB" id="A0A1G7F2W5"/>
<proteinExistence type="predicted"/>
<organism evidence="2 3">
    <name type="scientific">Limimaricola pyoseonensis</name>
    <dbReference type="NCBI Taxonomy" id="521013"/>
    <lineage>
        <taxon>Bacteria</taxon>
        <taxon>Pseudomonadati</taxon>
        <taxon>Pseudomonadota</taxon>
        <taxon>Alphaproteobacteria</taxon>
        <taxon>Rhodobacterales</taxon>
        <taxon>Paracoccaceae</taxon>
        <taxon>Limimaricola</taxon>
    </lineage>
</organism>
<dbReference type="Gene3D" id="3.40.630.30">
    <property type="match status" value="1"/>
</dbReference>
<dbReference type="Proteomes" id="UP000198922">
    <property type="component" value="Unassembled WGS sequence"/>
</dbReference>
<dbReference type="InterPro" id="IPR000182">
    <property type="entry name" value="GNAT_dom"/>
</dbReference>